<proteinExistence type="predicted"/>
<comment type="caution">
    <text evidence="1">The sequence shown here is derived from an EMBL/GenBank/DDBJ whole genome shotgun (WGS) entry which is preliminary data.</text>
</comment>
<organism evidence="1 2">
    <name type="scientific">Kitasatospora atroaurantiaca</name>
    <dbReference type="NCBI Taxonomy" id="285545"/>
    <lineage>
        <taxon>Bacteria</taxon>
        <taxon>Bacillati</taxon>
        <taxon>Actinomycetota</taxon>
        <taxon>Actinomycetes</taxon>
        <taxon>Kitasatosporales</taxon>
        <taxon>Streptomycetaceae</taxon>
        <taxon>Kitasatospora</taxon>
    </lineage>
</organism>
<sequence length="92" mass="10194">MVRRLALLDLQTPPDTVDRLSTDPAPEVRADAARHPRLPLRRLIELLDDEELAHEAAANPALPPAVMHRLVAVLELPEDRNVDRVAGNPSRS</sequence>
<gene>
    <name evidence="1" type="ORF">FB465_0654</name>
</gene>
<dbReference type="Gene3D" id="1.25.10.10">
    <property type="entry name" value="Leucine-rich Repeat Variant"/>
    <property type="match status" value="1"/>
</dbReference>
<evidence type="ECO:0008006" key="3">
    <source>
        <dbReference type="Google" id="ProtNLM"/>
    </source>
</evidence>
<protein>
    <recommendedName>
        <fullName evidence="3">Leucine rich repeat (LRR) protein</fullName>
    </recommendedName>
</protein>
<dbReference type="RefSeq" id="WP_145787406.1">
    <property type="nucleotide sequence ID" value="NZ_BAAABR010000004.1"/>
</dbReference>
<dbReference type="AlphaFoldDB" id="A0A561EJE2"/>
<name>A0A561EJE2_9ACTN</name>
<accession>A0A561EJE2</accession>
<dbReference type="InterPro" id="IPR011989">
    <property type="entry name" value="ARM-like"/>
</dbReference>
<dbReference type="Proteomes" id="UP000318416">
    <property type="component" value="Unassembled WGS sequence"/>
</dbReference>
<evidence type="ECO:0000313" key="1">
    <source>
        <dbReference type="EMBL" id="TWE15728.1"/>
    </source>
</evidence>
<dbReference type="EMBL" id="VIVR01000001">
    <property type="protein sequence ID" value="TWE15728.1"/>
    <property type="molecule type" value="Genomic_DNA"/>
</dbReference>
<evidence type="ECO:0000313" key="2">
    <source>
        <dbReference type="Proteomes" id="UP000318416"/>
    </source>
</evidence>
<dbReference type="OrthoDB" id="3699606at2"/>
<keyword evidence="2" id="KW-1185">Reference proteome</keyword>
<reference evidence="1 2" key="1">
    <citation type="submission" date="2019-06" db="EMBL/GenBank/DDBJ databases">
        <title>Sequencing the genomes of 1000 actinobacteria strains.</title>
        <authorList>
            <person name="Klenk H.-P."/>
        </authorList>
    </citation>
    <scope>NUCLEOTIDE SEQUENCE [LARGE SCALE GENOMIC DNA]</scope>
    <source>
        <strain evidence="1 2">DSM 41649</strain>
    </source>
</reference>